<name>A0AAW0DTK6_9AGAR</name>
<gene>
    <name evidence="1" type="ORF">R3P38DRAFT_2853054</name>
</gene>
<reference evidence="1 2" key="1">
    <citation type="journal article" date="2024" name="J Genomics">
        <title>Draft genome sequencing and assembly of Favolaschia claudopus CIRM-BRFM 2984 isolated from oak limbs.</title>
        <authorList>
            <person name="Navarro D."/>
            <person name="Drula E."/>
            <person name="Chaduli D."/>
            <person name="Cazenave R."/>
            <person name="Ahrendt S."/>
            <person name="Wang J."/>
            <person name="Lipzen A."/>
            <person name="Daum C."/>
            <person name="Barry K."/>
            <person name="Grigoriev I.V."/>
            <person name="Favel A."/>
            <person name="Rosso M.N."/>
            <person name="Martin F."/>
        </authorList>
    </citation>
    <scope>NUCLEOTIDE SEQUENCE [LARGE SCALE GENOMIC DNA]</scope>
    <source>
        <strain evidence="1 2">CIRM-BRFM 2984</strain>
    </source>
</reference>
<evidence type="ECO:0000313" key="1">
    <source>
        <dbReference type="EMBL" id="KAK7053902.1"/>
    </source>
</evidence>
<proteinExistence type="predicted"/>
<organism evidence="1 2">
    <name type="scientific">Favolaschia claudopus</name>
    <dbReference type="NCBI Taxonomy" id="2862362"/>
    <lineage>
        <taxon>Eukaryota</taxon>
        <taxon>Fungi</taxon>
        <taxon>Dikarya</taxon>
        <taxon>Basidiomycota</taxon>
        <taxon>Agaricomycotina</taxon>
        <taxon>Agaricomycetes</taxon>
        <taxon>Agaricomycetidae</taxon>
        <taxon>Agaricales</taxon>
        <taxon>Marasmiineae</taxon>
        <taxon>Mycenaceae</taxon>
        <taxon>Favolaschia</taxon>
    </lineage>
</organism>
<dbReference type="Proteomes" id="UP001362999">
    <property type="component" value="Unassembled WGS sequence"/>
</dbReference>
<protein>
    <submittedName>
        <fullName evidence="1">Uncharacterized protein</fullName>
    </submittedName>
</protein>
<dbReference type="EMBL" id="JAWWNJ010000006">
    <property type="protein sequence ID" value="KAK7053902.1"/>
    <property type="molecule type" value="Genomic_DNA"/>
</dbReference>
<dbReference type="AlphaFoldDB" id="A0AAW0DTK6"/>
<accession>A0AAW0DTK6</accession>
<comment type="caution">
    <text evidence="1">The sequence shown here is derived from an EMBL/GenBank/DDBJ whole genome shotgun (WGS) entry which is preliminary data.</text>
</comment>
<evidence type="ECO:0000313" key="2">
    <source>
        <dbReference type="Proteomes" id="UP001362999"/>
    </source>
</evidence>
<sequence>MGPDLGERVEWARETDVEAKRIQRATKKFVKRVVTNTQNDCCFWLVSLEWAKQAPGQ</sequence>
<keyword evidence="2" id="KW-1185">Reference proteome</keyword>